<dbReference type="SUPFAM" id="SSF69279">
    <property type="entry name" value="Phage tail proteins"/>
    <property type="match status" value="1"/>
</dbReference>
<gene>
    <name evidence="1" type="ORF">ABIC55_003644</name>
</gene>
<dbReference type="Pfam" id="PF09393">
    <property type="entry name" value="DUF2001"/>
    <property type="match status" value="1"/>
</dbReference>
<proteinExistence type="predicted"/>
<name>A0ABV2KBR7_SPOPS</name>
<dbReference type="InterPro" id="IPR018989">
    <property type="entry name" value="DUF2001"/>
</dbReference>
<protein>
    <submittedName>
        <fullName evidence="1">DNA-binding ribbon-helix-helix protein</fullName>
    </submittedName>
</protein>
<dbReference type="InterPro" id="IPR038628">
    <property type="entry name" value="XkdM-like_sf"/>
</dbReference>
<evidence type="ECO:0000313" key="1">
    <source>
        <dbReference type="EMBL" id="MET3658527.1"/>
    </source>
</evidence>
<dbReference type="Proteomes" id="UP001549104">
    <property type="component" value="Unassembled WGS sequence"/>
</dbReference>
<dbReference type="RefSeq" id="WP_354314188.1">
    <property type="nucleotide sequence ID" value="NZ_JBEPME010000005.1"/>
</dbReference>
<dbReference type="Gene3D" id="2.30.110.40">
    <property type="entry name" value="Phage tail tube protein"/>
    <property type="match status" value="1"/>
</dbReference>
<sequence>MLDATRTIQGVFGKLHHEGEWLTNVTGIELNADINYEEISRAGTRVIGHKAGTISMSGTISSYKLTSKFVDAISQILDDKKGAFVTELMAELDDPENPEMKGFYRVKGVQFNTIPILSYEHGSIVEEELQFVFTGYERMK</sequence>
<dbReference type="EMBL" id="JBEPME010000005">
    <property type="protein sequence ID" value="MET3658527.1"/>
    <property type="molecule type" value="Genomic_DNA"/>
</dbReference>
<evidence type="ECO:0000313" key="2">
    <source>
        <dbReference type="Proteomes" id="UP001549104"/>
    </source>
</evidence>
<organism evidence="1 2">
    <name type="scientific">Sporosarcina psychrophila</name>
    <name type="common">Bacillus psychrophilus</name>
    <dbReference type="NCBI Taxonomy" id="1476"/>
    <lineage>
        <taxon>Bacteria</taxon>
        <taxon>Bacillati</taxon>
        <taxon>Bacillota</taxon>
        <taxon>Bacilli</taxon>
        <taxon>Bacillales</taxon>
        <taxon>Caryophanaceae</taxon>
        <taxon>Sporosarcina</taxon>
    </lineage>
</organism>
<keyword evidence="1" id="KW-0238">DNA-binding</keyword>
<keyword evidence="2" id="KW-1185">Reference proteome</keyword>
<comment type="caution">
    <text evidence="1">The sequence shown here is derived from an EMBL/GenBank/DDBJ whole genome shotgun (WGS) entry which is preliminary data.</text>
</comment>
<accession>A0ABV2KBR7</accession>
<reference evidence="1 2" key="1">
    <citation type="submission" date="2024-06" db="EMBL/GenBank/DDBJ databases">
        <title>Sorghum-associated microbial communities from plants grown in Nebraska, USA.</title>
        <authorList>
            <person name="Schachtman D."/>
        </authorList>
    </citation>
    <scope>NUCLEOTIDE SEQUENCE [LARGE SCALE GENOMIC DNA]</scope>
    <source>
        <strain evidence="1 2">1288</strain>
    </source>
</reference>
<dbReference type="GO" id="GO:0003677">
    <property type="term" value="F:DNA binding"/>
    <property type="evidence" value="ECO:0007669"/>
    <property type="project" value="UniProtKB-KW"/>
</dbReference>